<dbReference type="Proteomes" id="UP000310189">
    <property type="component" value="Unassembled WGS sequence"/>
</dbReference>
<sequence>MPQAETQQQQQQQPQQHYETIDRLLQIPLIKDGLDFSSSVLHRYPMANRAVERGYNLAMGISSPILNGPLNRPVHVLDAYTLQLLEYIAHVFPYPFQKHSGEIYDDVKQPIDHSRNRLNADVITPVLLQIENFVHRFIPQSQRDLDKKDMSPTKRTILLKNEVTDYLTAVSSDQWNKLRQNEWVEGSAEFVSAQTNAFMKAVHESKGNVEESTNNLLSVLRNEKEKIEERVRKIPQESRKNVQPAYDKVEQTYNELTGIAGDDSLNARAKAEKIGNYISNNGGCGFVRYTRLLTPNTAVPVLKSLQDAIFSTEKELEKVVNEQTTHATEKINEKKEKAETRSVKSGKKGKGGASDGA</sequence>
<accession>A0A4T0FCV3</accession>
<name>A0A4T0FCV3_9BASI</name>
<feature type="compositionally biased region" description="Basic and acidic residues" evidence="1">
    <location>
        <begin position="327"/>
        <end position="342"/>
    </location>
</feature>
<evidence type="ECO:0000313" key="3">
    <source>
        <dbReference type="Proteomes" id="UP000310189"/>
    </source>
</evidence>
<dbReference type="EMBL" id="SPNW01000092">
    <property type="protein sequence ID" value="TIA85967.1"/>
    <property type="molecule type" value="Genomic_DNA"/>
</dbReference>
<evidence type="ECO:0000313" key="2">
    <source>
        <dbReference type="EMBL" id="TIA85967.1"/>
    </source>
</evidence>
<dbReference type="OrthoDB" id="10399482at2759"/>
<protein>
    <submittedName>
        <fullName evidence="2">Uncharacterized protein</fullName>
    </submittedName>
</protein>
<feature type="region of interest" description="Disordered" evidence="1">
    <location>
        <begin position="321"/>
        <end position="357"/>
    </location>
</feature>
<keyword evidence="3" id="KW-1185">Reference proteome</keyword>
<dbReference type="AlphaFoldDB" id="A0A4T0FCV3"/>
<reference evidence="2 3" key="1">
    <citation type="submission" date="2019-03" db="EMBL/GenBank/DDBJ databases">
        <title>Sequencing 23 genomes of Wallemia ichthyophaga.</title>
        <authorList>
            <person name="Gostincar C."/>
        </authorList>
    </citation>
    <scope>NUCLEOTIDE SEQUENCE [LARGE SCALE GENOMIC DNA]</scope>
    <source>
        <strain evidence="2 3">EXF-5753</strain>
    </source>
</reference>
<gene>
    <name evidence="2" type="ORF">E3P99_03827</name>
</gene>
<proteinExistence type="predicted"/>
<organism evidence="2 3">
    <name type="scientific">Wallemia hederae</name>
    <dbReference type="NCBI Taxonomy" id="1540922"/>
    <lineage>
        <taxon>Eukaryota</taxon>
        <taxon>Fungi</taxon>
        <taxon>Dikarya</taxon>
        <taxon>Basidiomycota</taxon>
        <taxon>Wallemiomycotina</taxon>
        <taxon>Wallemiomycetes</taxon>
        <taxon>Wallemiales</taxon>
        <taxon>Wallemiaceae</taxon>
        <taxon>Wallemia</taxon>
    </lineage>
</organism>
<comment type="caution">
    <text evidence="2">The sequence shown here is derived from an EMBL/GenBank/DDBJ whole genome shotgun (WGS) entry which is preliminary data.</text>
</comment>
<evidence type="ECO:0000256" key="1">
    <source>
        <dbReference type="SAM" id="MobiDB-lite"/>
    </source>
</evidence>